<name>A0A485LVP9_9STRA</name>
<dbReference type="Pfam" id="PF07714">
    <property type="entry name" value="PK_Tyr_Ser-Thr"/>
    <property type="match status" value="1"/>
</dbReference>
<dbReference type="Proteomes" id="UP000332933">
    <property type="component" value="Unassembled WGS sequence"/>
</dbReference>
<dbReference type="Gene3D" id="1.10.510.10">
    <property type="entry name" value="Transferase(Phosphotransferase) domain 1"/>
    <property type="match status" value="1"/>
</dbReference>
<dbReference type="EMBL" id="CAADRA010007477">
    <property type="protein sequence ID" value="VFU01447.1"/>
    <property type="molecule type" value="Genomic_DNA"/>
</dbReference>
<evidence type="ECO:0000256" key="1">
    <source>
        <dbReference type="ARBA" id="ARBA00022527"/>
    </source>
</evidence>
<dbReference type="PANTHER" id="PTHR44329:SF214">
    <property type="entry name" value="PROTEIN KINASE DOMAIN-CONTAINING PROTEIN"/>
    <property type="match status" value="1"/>
</dbReference>
<dbReference type="SMART" id="SM00220">
    <property type="entry name" value="S_TKc"/>
    <property type="match status" value="1"/>
</dbReference>
<evidence type="ECO:0000256" key="6">
    <source>
        <dbReference type="SAM" id="SignalP"/>
    </source>
</evidence>
<dbReference type="SUPFAM" id="SSF52058">
    <property type="entry name" value="L domain-like"/>
    <property type="match status" value="1"/>
</dbReference>
<keyword evidence="5" id="KW-0472">Membrane</keyword>
<dbReference type="OrthoDB" id="78670at2759"/>
<evidence type="ECO:0000256" key="5">
    <source>
        <dbReference type="SAM" id="Phobius"/>
    </source>
</evidence>
<dbReference type="InterPro" id="IPR017441">
    <property type="entry name" value="Protein_kinase_ATP_BS"/>
</dbReference>
<proteinExistence type="predicted"/>
<evidence type="ECO:0000256" key="3">
    <source>
        <dbReference type="ARBA" id="ARBA00022840"/>
    </source>
</evidence>
<keyword evidence="1" id="KW-0723">Serine/threonine-protein kinase</keyword>
<dbReference type="PROSITE" id="PS50011">
    <property type="entry name" value="PROTEIN_KINASE_DOM"/>
    <property type="match status" value="1"/>
</dbReference>
<keyword evidence="2 4" id="KW-0547">Nucleotide-binding</keyword>
<evidence type="ECO:0000313" key="10">
    <source>
        <dbReference type="Proteomes" id="UP000332933"/>
    </source>
</evidence>
<keyword evidence="6" id="KW-0732">Signal</keyword>
<sequence length="818" mass="91697">MLSRISQLLLWLVLGAVRGQHPHIDFPGPVRRNTTLVDSRLFGDAHGDIKAVTRVTFTADCRNTTFNYPKEWSACKDDQVTCIWFPNKTVARGSDCRQTDAMKSKANGIVGAFRGGKIENRSTNEYGAPENVSMTIFPQVDIDFVEYLPSYVDTIVIDNAGVKELGHNLLGYGPYVGVINMQMMYNNIESIDGIVFPGTMINLTLSYNKIAYIGKIEAPGLATLDLTGNKLRNLTNARFPDRLTKLKVSSNNISDLSSIVWPPGFHSLYISNNPLTSLNFPMPPSLKTIVASKLNLAAGIEDISFPPQLKTLSLVNSNISEITSNFPPTLKELYLGNNTITAFYANESQFQILQNLTVNWTLRACRQDWALYSDWVHHGPCHAFATNISNATCKNHYETRDLHGFPICMRNSTTSVASLLPPSPMSTPTITGHEPHDEERHRPLIIALAVAVVLLVVLVCLGGVWYYRRTRCPEWHEDDRTSTFMILADRSHLTNDIRFDELMAAYRIPATKVHRDVEIGRGGYGVVYLATVQYGGKKTRRVAMKRMLSERMFQSVHIETFMDEIRLCASLSHPKVVEFVGVTWTRLSNVSLLTEYMELGDVWSLIESDRDEGLLRWNVVPYLTFHLDNDPTTAEETTLGGLEEPSLTFSKLTILRDVVDALVYLHALETPVIHRDIKAKNVLVNAQLEAKVTDFGVSREQAVDLTMTMEIGTLPWTAPEVLRGIRYTEKADIYSLGVLITEMDTSRVPYSAMGGPSDPASAYLIKSRIMMEVAAGNLRPNVTQACPEIIYEITRRCVAYDPHDRPSALELQAWLRRI</sequence>
<dbReference type="SUPFAM" id="SSF56112">
    <property type="entry name" value="Protein kinase-like (PK-like)"/>
    <property type="match status" value="1"/>
</dbReference>
<dbReference type="AlphaFoldDB" id="A0A485LVP9"/>
<evidence type="ECO:0000313" key="8">
    <source>
        <dbReference type="EMBL" id="KAF0683124.1"/>
    </source>
</evidence>
<keyword evidence="3 4" id="KW-0067">ATP-binding</keyword>
<dbReference type="Gene3D" id="3.80.10.10">
    <property type="entry name" value="Ribonuclease Inhibitor"/>
    <property type="match status" value="1"/>
</dbReference>
<keyword evidence="5" id="KW-0812">Transmembrane</keyword>
<dbReference type="EMBL" id="VJMH01007451">
    <property type="protein sequence ID" value="KAF0683124.1"/>
    <property type="molecule type" value="Genomic_DNA"/>
</dbReference>
<gene>
    <name evidence="9" type="primary">Aste57867_24812</name>
    <name evidence="8" type="ORF">As57867_024734</name>
    <name evidence="9" type="ORF">ASTE57867_24812</name>
</gene>
<dbReference type="InterPro" id="IPR008271">
    <property type="entry name" value="Ser/Thr_kinase_AS"/>
</dbReference>
<feature type="chain" id="PRO_5033826693" evidence="6">
    <location>
        <begin position="20"/>
        <end position="818"/>
    </location>
</feature>
<dbReference type="SMART" id="SM00364">
    <property type="entry name" value="LRR_BAC"/>
    <property type="match status" value="3"/>
</dbReference>
<feature type="transmembrane region" description="Helical" evidence="5">
    <location>
        <begin position="444"/>
        <end position="467"/>
    </location>
</feature>
<reference evidence="9 10" key="1">
    <citation type="submission" date="2019-03" db="EMBL/GenBank/DDBJ databases">
        <authorList>
            <person name="Gaulin E."/>
            <person name="Dumas B."/>
        </authorList>
    </citation>
    <scope>NUCLEOTIDE SEQUENCE [LARGE SCALE GENOMIC DNA]</scope>
    <source>
        <strain evidence="9">CBS 568.67</strain>
    </source>
</reference>
<dbReference type="GO" id="GO:0005524">
    <property type="term" value="F:ATP binding"/>
    <property type="evidence" value="ECO:0007669"/>
    <property type="project" value="UniProtKB-UniRule"/>
</dbReference>
<keyword evidence="5" id="KW-1133">Transmembrane helix</keyword>
<keyword evidence="10" id="KW-1185">Reference proteome</keyword>
<dbReference type="InterPro" id="IPR032675">
    <property type="entry name" value="LRR_dom_sf"/>
</dbReference>
<dbReference type="GO" id="GO:0004674">
    <property type="term" value="F:protein serine/threonine kinase activity"/>
    <property type="evidence" value="ECO:0007669"/>
    <property type="project" value="UniProtKB-KW"/>
</dbReference>
<keyword evidence="1" id="KW-0808">Transferase</keyword>
<dbReference type="PANTHER" id="PTHR44329">
    <property type="entry name" value="SERINE/THREONINE-PROTEIN KINASE TNNI3K-RELATED"/>
    <property type="match status" value="1"/>
</dbReference>
<protein>
    <submittedName>
        <fullName evidence="9">Aste57867_24812 protein</fullName>
    </submittedName>
</protein>
<feature type="binding site" evidence="4">
    <location>
        <position position="545"/>
    </location>
    <ligand>
        <name>ATP</name>
        <dbReference type="ChEBI" id="CHEBI:30616"/>
    </ligand>
</feature>
<feature type="signal peptide" evidence="6">
    <location>
        <begin position="1"/>
        <end position="19"/>
    </location>
</feature>
<organism evidence="9 10">
    <name type="scientific">Aphanomyces stellatus</name>
    <dbReference type="NCBI Taxonomy" id="120398"/>
    <lineage>
        <taxon>Eukaryota</taxon>
        <taxon>Sar</taxon>
        <taxon>Stramenopiles</taxon>
        <taxon>Oomycota</taxon>
        <taxon>Saprolegniomycetes</taxon>
        <taxon>Saprolegniales</taxon>
        <taxon>Verrucalvaceae</taxon>
        <taxon>Aphanomyces</taxon>
    </lineage>
</organism>
<keyword evidence="1" id="KW-0418">Kinase</keyword>
<dbReference type="InterPro" id="IPR051681">
    <property type="entry name" value="Ser/Thr_Kinases-Pseudokinases"/>
</dbReference>
<dbReference type="PROSITE" id="PS00108">
    <property type="entry name" value="PROTEIN_KINASE_ST"/>
    <property type="match status" value="1"/>
</dbReference>
<dbReference type="PROSITE" id="PS00107">
    <property type="entry name" value="PROTEIN_KINASE_ATP"/>
    <property type="match status" value="1"/>
</dbReference>
<evidence type="ECO:0000259" key="7">
    <source>
        <dbReference type="PROSITE" id="PS50011"/>
    </source>
</evidence>
<reference evidence="8" key="2">
    <citation type="submission" date="2019-06" db="EMBL/GenBank/DDBJ databases">
        <title>Genomics analysis of Aphanomyces spp. identifies a new class of oomycete effector associated with host adaptation.</title>
        <authorList>
            <person name="Gaulin E."/>
        </authorList>
    </citation>
    <scope>NUCLEOTIDE SEQUENCE</scope>
    <source>
        <strain evidence="8">CBS 578.67</strain>
    </source>
</reference>
<dbReference type="InterPro" id="IPR011009">
    <property type="entry name" value="Kinase-like_dom_sf"/>
</dbReference>
<dbReference type="InterPro" id="IPR001245">
    <property type="entry name" value="Ser-Thr/Tyr_kinase_cat_dom"/>
</dbReference>
<feature type="domain" description="Protein kinase" evidence="7">
    <location>
        <begin position="513"/>
        <end position="815"/>
    </location>
</feature>
<accession>A0A485LVP9</accession>
<evidence type="ECO:0000313" key="9">
    <source>
        <dbReference type="EMBL" id="VFU01447.1"/>
    </source>
</evidence>
<evidence type="ECO:0000256" key="2">
    <source>
        <dbReference type="ARBA" id="ARBA00022741"/>
    </source>
</evidence>
<evidence type="ECO:0000256" key="4">
    <source>
        <dbReference type="PROSITE-ProRule" id="PRU10141"/>
    </source>
</evidence>
<dbReference type="InterPro" id="IPR000719">
    <property type="entry name" value="Prot_kinase_dom"/>
</dbReference>